<protein>
    <recommendedName>
        <fullName evidence="5">Transmembrane protein</fullName>
    </recommendedName>
</protein>
<feature type="region of interest" description="Disordered" evidence="1">
    <location>
        <begin position="146"/>
        <end position="166"/>
    </location>
</feature>
<organism evidence="3 4">
    <name type="scientific">Paramecium pentaurelia</name>
    <dbReference type="NCBI Taxonomy" id="43138"/>
    <lineage>
        <taxon>Eukaryota</taxon>
        <taxon>Sar</taxon>
        <taxon>Alveolata</taxon>
        <taxon>Ciliophora</taxon>
        <taxon>Intramacronucleata</taxon>
        <taxon>Oligohymenophorea</taxon>
        <taxon>Peniculida</taxon>
        <taxon>Parameciidae</taxon>
        <taxon>Paramecium</taxon>
    </lineage>
</organism>
<evidence type="ECO:0000256" key="2">
    <source>
        <dbReference type="SAM" id="Phobius"/>
    </source>
</evidence>
<gene>
    <name evidence="3" type="ORF">PPENT_87.1.T0750090</name>
</gene>
<accession>A0A8S1VT43</accession>
<evidence type="ECO:0008006" key="5">
    <source>
        <dbReference type="Google" id="ProtNLM"/>
    </source>
</evidence>
<keyword evidence="2" id="KW-0472">Membrane</keyword>
<feature type="transmembrane region" description="Helical" evidence="2">
    <location>
        <begin position="105"/>
        <end position="124"/>
    </location>
</feature>
<reference evidence="3" key="1">
    <citation type="submission" date="2021-01" db="EMBL/GenBank/DDBJ databases">
        <authorList>
            <consortium name="Genoscope - CEA"/>
            <person name="William W."/>
        </authorList>
    </citation>
    <scope>NUCLEOTIDE SEQUENCE</scope>
</reference>
<sequence>METRAKSKNCFVIKTNFTQQFQSNPSPKQRSQRYFTKVPIKRDQKQGLLKLLSLNEIQSNLEIQKRSRSSESTYEGILNKRCQFIFLTFTHQKTKYYRHQFCIKMWRKLILCVQAILFMFKVALVEYKIRSSSPPKMSICHQLIHHHPYPESPSNRKRKKSSSVETKNRNYSFGEKIQTLILLQKLKSDAQKNSTYLRQMKNQDIRLTRLISQKAASTHSLHINSLHTTIDNSKQLPAINKLEYFERPFIISSQSKKFSLKIKKIH</sequence>
<comment type="caution">
    <text evidence="3">The sequence shown here is derived from an EMBL/GenBank/DDBJ whole genome shotgun (WGS) entry which is preliminary data.</text>
</comment>
<proteinExistence type="predicted"/>
<dbReference type="AlphaFoldDB" id="A0A8S1VT43"/>
<evidence type="ECO:0000313" key="3">
    <source>
        <dbReference type="EMBL" id="CAD8180884.1"/>
    </source>
</evidence>
<keyword evidence="4" id="KW-1185">Reference proteome</keyword>
<keyword evidence="2" id="KW-1133">Transmembrane helix</keyword>
<evidence type="ECO:0000256" key="1">
    <source>
        <dbReference type="SAM" id="MobiDB-lite"/>
    </source>
</evidence>
<dbReference type="OrthoDB" id="302880at2759"/>
<dbReference type="EMBL" id="CAJJDO010000075">
    <property type="protein sequence ID" value="CAD8180884.1"/>
    <property type="molecule type" value="Genomic_DNA"/>
</dbReference>
<evidence type="ECO:0000313" key="4">
    <source>
        <dbReference type="Proteomes" id="UP000689195"/>
    </source>
</evidence>
<dbReference type="Proteomes" id="UP000689195">
    <property type="component" value="Unassembled WGS sequence"/>
</dbReference>
<keyword evidence="2" id="KW-0812">Transmembrane</keyword>
<name>A0A8S1VT43_9CILI</name>